<dbReference type="GO" id="GO:0005869">
    <property type="term" value="C:dynactin complex"/>
    <property type="evidence" value="ECO:0007669"/>
    <property type="project" value="InterPro"/>
</dbReference>
<dbReference type="InParanoid" id="A0A177C3Q3"/>
<dbReference type="RefSeq" id="XP_018032618.1">
    <property type="nucleotide sequence ID" value="XM_018180392.1"/>
</dbReference>
<keyword evidence="2" id="KW-1185">Reference proteome</keyword>
<reference evidence="1 2" key="1">
    <citation type="submission" date="2016-05" db="EMBL/GenBank/DDBJ databases">
        <title>Comparative analysis of secretome profiles of manganese(II)-oxidizing ascomycete fungi.</title>
        <authorList>
            <consortium name="DOE Joint Genome Institute"/>
            <person name="Zeiner C.A."/>
            <person name="Purvine S.O."/>
            <person name="Zink E.M."/>
            <person name="Wu S."/>
            <person name="Pasa-Tolic L."/>
            <person name="Chaput D.L."/>
            <person name="Haridas S."/>
            <person name="Grigoriev I.V."/>
            <person name="Santelli C.M."/>
            <person name="Hansel C.M."/>
        </authorList>
    </citation>
    <scope>NUCLEOTIDE SEQUENCE [LARGE SCALE GENOMIC DNA]</scope>
    <source>
        <strain evidence="1 2">AP3s5-JAC2a</strain>
    </source>
</reference>
<evidence type="ECO:0000313" key="2">
    <source>
        <dbReference type="Proteomes" id="UP000077069"/>
    </source>
</evidence>
<name>A0A177C3Q3_9PLEO</name>
<dbReference type="InterPro" id="IPR009991">
    <property type="entry name" value="DCTN3"/>
</dbReference>
<gene>
    <name evidence="1" type="ORF">CC84DRAFT_1179190</name>
</gene>
<dbReference type="EMBL" id="KV441556">
    <property type="protein sequence ID" value="OAG02253.1"/>
    <property type="molecule type" value="Genomic_DNA"/>
</dbReference>
<dbReference type="OrthoDB" id="5403729at2759"/>
<accession>A0A177C3Q3</accession>
<organism evidence="1 2">
    <name type="scientific">Paraphaeosphaeria sporulosa</name>
    <dbReference type="NCBI Taxonomy" id="1460663"/>
    <lineage>
        <taxon>Eukaryota</taxon>
        <taxon>Fungi</taxon>
        <taxon>Dikarya</taxon>
        <taxon>Ascomycota</taxon>
        <taxon>Pezizomycotina</taxon>
        <taxon>Dothideomycetes</taxon>
        <taxon>Pleosporomycetidae</taxon>
        <taxon>Pleosporales</taxon>
        <taxon>Massarineae</taxon>
        <taxon>Didymosphaeriaceae</taxon>
        <taxon>Paraphaeosphaeria</taxon>
    </lineage>
</organism>
<dbReference type="GeneID" id="28763878"/>
<dbReference type="AlphaFoldDB" id="A0A177C3Q3"/>
<protein>
    <recommendedName>
        <fullName evidence="3">Nuclear distribution protein</fullName>
    </recommendedName>
</protein>
<dbReference type="GO" id="GO:0061640">
    <property type="term" value="P:cytoskeleton-dependent cytokinesis"/>
    <property type="evidence" value="ECO:0007669"/>
    <property type="project" value="InterPro"/>
</dbReference>
<evidence type="ECO:0008006" key="3">
    <source>
        <dbReference type="Google" id="ProtNLM"/>
    </source>
</evidence>
<sequence length="201" mass="23134">MDEYEEAVLFTFALLESRLSRLEYILGSKREGEEKAKTVPERIHKIERSLQELSAKTGLLSDAQQLLTKHKDILKPEHEEGDAPLDMEEKAVMVVERAPQFATTASQLKTLDDQQIPSTDGFTKLAKLLPRIAEAEDRHLQQALQISMLRKKNGLLVQRVKQVQFLGSARCWTEWQGRLQNVQKNIARIEFKHKQEEEDAM</sequence>
<dbReference type="Pfam" id="PF07426">
    <property type="entry name" value="Dynactin_p22"/>
    <property type="match status" value="1"/>
</dbReference>
<dbReference type="Proteomes" id="UP000077069">
    <property type="component" value="Unassembled WGS sequence"/>
</dbReference>
<evidence type="ECO:0000313" key="1">
    <source>
        <dbReference type="EMBL" id="OAG02253.1"/>
    </source>
</evidence>
<proteinExistence type="predicted"/>